<dbReference type="AlphaFoldDB" id="A0A5B7GZX0"/>
<gene>
    <name evidence="1" type="ORF">E2C01_056563</name>
</gene>
<dbReference type="EMBL" id="VSRR010019732">
    <property type="protein sequence ID" value="MPC62478.1"/>
    <property type="molecule type" value="Genomic_DNA"/>
</dbReference>
<protein>
    <submittedName>
        <fullName evidence="1">Uncharacterized protein</fullName>
    </submittedName>
</protein>
<proteinExistence type="predicted"/>
<accession>A0A5B7GZX0</accession>
<sequence>MATLNSAQHTTRKPTSHHYCTYFQGNIDGTSCSYSSLNAARSAISIVAKINGTPAGQHKSVLLYEVSG</sequence>
<reference evidence="1 2" key="1">
    <citation type="submission" date="2019-05" db="EMBL/GenBank/DDBJ databases">
        <title>Another draft genome of Portunus trituberculatus and its Hox gene families provides insights of decapod evolution.</title>
        <authorList>
            <person name="Jeong J.-H."/>
            <person name="Song I."/>
            <person name="Kim S."/>
            <person name="Choi T."/>
            <person name="Kim D."/>
            <person name="Ryu S."/>
            <person name="Kim W."/>
        </authorList>
    </citation>
    <scope>NUCLEOTIDE SEQUENCE [LARGE SCALE GENOMIC DNA]</scope>
    <source>
        <tissue evidence="1">Muscle</tissue>
    </source>
</reference>
<dbReference type="Proteomes" id="UP000324222">
    <property type="component" value="Unassembled WGS sequence"/>
</dbReference>
<keyword evidence="2" id="KW-1185">Reference proteome</keyword>
<evidence type="ECO:0000313" key="2">
    <source>
        <dbReference type="Proteomes" id="UP000324222"/>
    </source>
</evidence>
<organism evidence="1 2">
    <name type="scientific">Portunus trituberculatus</name>
    <name type="common">Swimming crab</name>
    <name type="synonym">Neptunus trituberculatus</name>
    <dbReference type="NCBI Taxonomy" id="210409"/>
    <lineage>
        <taxon>Eukaryota</taxon>
        <taxon>Metazoa</taxon>
        <taxon>Ecdysozoa</taxon>
        <taxon>Arthropoda</taxon>
        <taxon>Crustacea</taxon>
        <taxon>Multicrustacea</taxon>
        <taxon>Malacostraca</taxon>
        <taxon>Eumalacostraca</taxon>
        <taxon>Eucarida</taxon>
        <taxon>Decapoda</taxon>
        <taxon>Pleocyemata</taxon>
        <taxon>Brachyura</taxon>
        <taxon>Eubrachyura</taxon>
        <taxon>Portunoidea</taxon>
        <taxon>Portunidae</taxon>
        <taxon>Portuninae</taxon>
        <taxon>Portunus</taxon>
    </lineage>
</organism>
<evidence type="ECO:0000313" key="1">
    <source>
        <dbReference type="EMBL" id="MPC62478.1"/>
    </source>
</evidence>
<name>A0A5B7GZX0_PORTR</name>
<comment type="caution">
    <text evidence="1">The sequence shown here is derived from an EMBL/GenBank/DDBJ whole genome shotgun (WGS) entry which is preliminary data.</text>
</comment>